<name>A0A0A9E8X0_ARUDO</name>
<reference evidence="1" key="2">
    <citation type="journal article" date="2015" name="Data Brief">
        <title>Shoot transcriptome of the giant reed, Arundo donax.</title>
        <authorList>
            <person name="Barrero R.A."/>
            <person name="Guerrero F.D."/>
            <person name="Moolhuijzen P."/>
            <person name="Goolsby J.A."/>
            <person name="Tidwell J."/>
            <person name="Bellgard S.E."/>
            <person name="Bellgard M.I."/>
        </authorList>
    </citation>
    <scope>NUCLEOTIDE SEQUENCE</scope>
    <source>
        <tissue evidence="1">Shoot tissue taken approximately 20 cm above the soil surface</tissue>
    </source>
</reference>
<sequence>MSTPPNLRTASTTAMKRWWRAGIWASISSVSRRACAQETGGTRLGHAAYSVPDCKILVDNSLKSRTSRTCCCFGKKN</sequence>
<organism evidence="1">
    <name type="scientific">Arundo donax</name>
    <name type="common">Giant reed</name>
    <name type="synonym">Donax arundinaceus</name>
    <dbReference type="NCBI Taxonomy" id="35708"/>
    <lineage>
        <taxon>Eukaryota</taxon>
        <taxon>Viridiplantae</taxon>
        <taxon>Streptophyta</taxon>
        <taxon>Embryophyta</taxon>
        <taxon>Tracheophyta</taxon>
        <taxon>Spermatophyta</taxon>
        <taxon>Magnoliopsida</taxon>
        <taxon>Liliopsida</taxon>
        <taxon>Poales</taxon>
        <taxon>Poaceae</taxon>
        <taxon>PACMAD clade</taxon>
        <taxon>Arundinoideae</taxon>
        <taxon>Arundineae</taxon>
        <taxon>Arundo</taxon>
    </lineage>
</organism>
<reference evidence="1" key="1">
    <citation type="submission" date="2014-09" db="EMBL/GenBank/DDBJ databases">
        <authorList>
            <person name="Magalhaes I.L.F."/>
            <person name="Oliveira U."/>
            <person name="Santos F.R."/>
            <person name="Vidigal T.H.D.A."/>
            <person name="Brescovit A.D."/>
            <person name="Santos A.J."/>
        </authorList>
    </citation>
    <scope>NUCLEOTIDE SEQUENCE</scope>
    <source>
        <tissue evidence="1">Shoot tissue taken approximately 20 cm above the soil surface</tissue>
    </source>
</reference>
<dbReference type="EMBL" id="GBRH01202422">
    <property type="protein sequence ID" value="JAD95473.1"/>
    <property type="molecule type" value="Transcribed_RNA"/>
</dbReference>
<dbReference type="AlphaFoldDB" id="A0A0A9E8X0"/>
<accession>A0A0A9E8X0</accession>
<proteinExistence type="predicted"/>
<protein>
    <submittedName>
        <fullName evidence="1">Uncharacterized protein</fullName>
    </submittedName>
</protein>
<evidence type="ECO:0000313" key="1">
    <source>
        <dbReference type="EMBL" id="JAD95473.1"/>
    </source>
</evidence>